<dbReference type="Proteomes" id="UP000326671">
    <property type="component" value="Unassembled WGS sequence"/>
</dbReference>
<dbReference type="AlphaFoldDB" id="A0A5J5HJN6"/>
<accession>A0A5J5HJN6</accession>
<gene>
    <name evidence="1" type="ORF">F4V44_18060</name>
</gene>
<name>A0A5J5HJN6_9BACI</name>
<dbReference type="OrthoDB" id="2973041at2"/>
<reference evidence="1 2" key="1">
    <citation type="submission" date="2019-09" db="EMBL/GenBank/DDBJ databases">
        <title>Whole genome sequences of isolates from the Mars Exploration Rovers.</title>
        <authorList>
            <person name="Seuylemezian A."/>
            <person name="Vaishampayan P."/>
        </authorList>
    </citation>
    <scope>NUCLEOTIDE SEQUENCE [LARGE SCALE GENOMIC DNA]</scope>
    <source>
        <strain evidence="1 2">MER_TA_151</strain>
    </source>
</reference>
<evidence type="ECO:0000313" key="2">
    <source>
        <dbReference type="Proteomes" id="UP000326671"/>
    </source>
</evidence>
<organism evidence="1 2">
    <name type="scientific">Niallia endozanthoxylica</name>
    <dbReference type="NCBI Taxonomy" id="2036016"/>
    <lineage>
        <taxon>Bacteria</taxon>
        <taxon>Bacillati</taxon>
        <taxon>Bacillota</taxon>
        <taxon>Bacilli</taxon>
        <taxon>Bacillales</taxon>
        <taxon>Bacillaceae</taxon>
        <taxon>Niallia</taxon>
    </lineage>
</organism>
<evidence type="ECO:0000313" key="1">
    <source>
        <dbReference type="EMBL" id="KAA9021049.1"/>
    </source>
</evidence>
<dbReference type="InterPro" id="IPR021682">
    <property type="entry name" value="DUF2933"/>
</dbReference>
<keyword evidence="2" id="KW-1185">Reference proteome</keyword>
<dbReference type="RefSeq" id="WP_150441423.1">
    <property type="nucleotide sequence ID" value="NZ_VYKL01000028.1"/>
</dbReference>
<sequence length="90" mass="10682">MEWLQYLLLLVCPLMMIFCMKGHRHVHKEQKLFIGMDSKLSNLELEINKRRNELDILPALVKKILKSKAVSFNKVTVFDFRKFDESLDTN</sequence>
<protein>
    <submittedName>
        <fullName evidence="1">DUF2933 domain-containing protein</fullName>
    </submittedName>
</protein>
<dbReference type="EMBL" id="VYKL01000028">
    <property type="protein sequence ID" value="KAA9021049.1"/>
    <property type="molecule type" value="Genomic_DNA"/>
</dbReference>
<dbReference type="Pfam" id="PF11666">
    <property type="entry name" value="DUF2933"/>
    <property type="match status" value="1"/>
</dbReference>
<proteinExistence type="predicted"/>
<comment type="caution">
    <text evidence="1">The sequence shown here is derived from an EMBL/GenBank/DDBJ whole genome shotgun (WGS) entry which is preliminary data.</text>
</comment>